<protein>
    <submittedName>
        <fullName evidence="11">Low-density lipoprotein receptor domain class A</fullName>
    </submittedName>
</protein>
<keyword evidence="10" id="KW-1185">Reference proteome</keyword>
<dbReference type="AlphaFoldDB" id="A0A7I4YLV7"/>
<evidence type="ECO:0000256" key="2">
    <source>
        <dbReference type="ARBA" id="ARBA00004308"/>
    </source>
</evidence>
<dbReference type="PANTHER" id="PTHR24270">
    <property type="entry name" value="LOW-DENSITY LIPOPROTEIN RECEPTOR-RELATED"/>
    <property type="match status" value="1"/>
</dbReference>
<keyword evidence="5" id="KW-1133">Transmembrane helix</keyword>
<dbReference type="PROSITE" id="PS50068">
    <property type="entry name" value="LDLRA_2"/>
    <property type="match status" value="2"/>
</dbReference>
<dbReference type="PROSITE" id="PS01209">
    <property type="entry name" value="LDLRA_1"/>
    <property type="match status" value="1"/>
</dbReference>
<dbReference type="SUPFAM" id="SSF57424">
    <property type="entry name" value="LDL receptor-like module"/>
    <property type="match status" value="2"/>
</dbReference>
<keyword evidence="4" id="KW-0677">Repeat</keyword>
<evidence type="ECO:0000313" key="11">
    <source>
        <dbReference type="WBParaSite" id="HCON_00117920-00001"/>
    </source>
</evidence>
<evidence type="ECO:0000256" key="5">
    <source>
        <dbReference type="ARBA" id="ARBA00022989"/>
    </source>
</evidence>
<dbReference type="Proteomes" id="UP000025227">
    <property type="component" value="Unplaced"/>
</dbReference>
<evidence type="ECO:0000256" key="6">
    <source>
        <dbReference type="ARBA" id="ARBA00023136"/>
    </source>
</evidence>
<name>A0A7I4YLV7_HAECO</name>
<proteinExistence type="predicted"/>
<dbReference type="InterPro" id="IPR036055">
    <property type="entry name" value="LDL_receptor-like_sf"/>
</dbReference>
<evidence type="ECO:0000256" key="9">
    <source>
        <dbReference type="SAM" id="SignalP"/>
    </source>
</evidence>
<sequence>MLLQQLICGVSVIISVSTENDQQVVARCPSLNYIPCADGILCIHKRWMCDGRIDCSDHSDEDDSICLKRPQHGALDGSSRYVPHAMKCPKGWFMCMDSSKCIASRFVCDQKNDCNDGSDEREFCHGWQALKRGVTRRS</sequence>
<keyword evidence="3" id="KW-0812">Transmembrane</keyword>
<dbReference type="PRINTS" id="PR00261">
    <property type="entry name" value="LDLRECEPTOR"/>
</dbReference>
<keyword evidence="7" id="KW-1015">Disulfide bond</keyword>
<evidence type="ECO:0000256" key="8">
    <source>
        <dbReference type="PROSITE-ProRule" id="PRU00124"/>
    </source>
</evidence>
<feature type="signal peptide" evidence="9">
    <location>
        <begin position="1"/>
        <end position="18"/>
    </location>
</feature>
<evidence type="ECO:0000313" key="10">
    <source>
        <dbReference type="Proteomes" id="UP000025227"/>
    </source>
</evidence>
<reference evidence="11" key="1">
    <citation type="submission" date="2020-12" db="UniProtKB">
        <authorList>
            <consortium name="WormBaseParasite"/>
        </authorList>
    </citation>
    <scope>IDENTIFICATION</scope>
    <source>
        <strain evidence="11">MHco3</strain>
    </source>
</reference>
<dbReference type="InterPro" id="IPR023415">
    <property type="entry name" value="LDLR_class-A_CS"/>
</dbReference>
<dbReference type="GO" id="GO:0016192">
    <property type="term" value="P:vesicle-mediated transport"/>
    <property type="evidence" value="ECO:0007669"/>
    <property type="project" value="UniProtKB-ARBA"/>
</dbReference>
<dbReference type="PANTHER" id="PTHR24270:SF62">
    <property type="entry name" value="LOW-DENSITY LIPOPROTEIN RECEPTOR-RELATED PROTEIN 2"/>
    <property type="match status" value="1"/>
</dbReference>
<comment type="caution">
    <text evidence="8">Lacks conserved residue(s) required for the propagation of feature annotation.</text>
</comment>
<dbReference type="Gene3D" id="4.10.400.10">
    <property type="entry name" value="Low-density Lipoprotein Receptor"/>
    <property type="match status" value="2"/>
</dbReference>
<dbReference type="InterPro" id="IPR002172">
    <property type="entry name" value="LDrepeatLR_classA_rpt"/>
</dbReference>
<evidence type="ECO:0000256" key="3">
    <source>
        <dbReference type="ARBA" id="ARBA00022692"/>
    </source>
</evidence>
<keyword evidence="9" id="KW-0732">Signal</keyword>
<comment type="subcellular location">
    <subcellularLocation>
        <location evidence="2">Endomembrane system</location>
    </subcellularLocation>
    <subcellularLocation>
        <location evidence="1">Membrane</location>
        <topology evidence="1">Single-pass membrane protein</topology>
    </subcellularLocation>
</comment>
<evidence type="ECO:0000256" key="1">
    <source>
        <dbReference type="ARBA" id="ARBA00004167"/>
    </source>
</evidence>
<organism evidence="10 11">
    <name type="scientific">Haemonchus contortus</name>
    <name type="common">Barber pole worm</name>
    <dbReference type="NCBI Taxonomy" id="6289"/>
    <lineage>
        <taxon>Eukaryota</taxon>
        <taxon>Metazoa</taxon>
        <taxon>Ecdysozoa</taxon>
        <taxon>Nematoda</taxon>
        <taxon>Chromadorea</taxon>
        <taxon>Rhabditida</taxon>
        <taxon>Rhabditina</taxon>
        <taxon>Rhabditomorpha</taxon>
        <taxon>Strongyloidea</taxon>
        <taxon>Trichostrongylidae</taxon>
        <taxon>Haemonchus</taxon>
    </lineage>
</organism>
<feature type="chain" id="PRO_5029740690" evidence="9">
    <location>
        <begin position="19"/>
        <end position="138"/>
    </location>
</feature>
<dbReference type="OMA" id="CIRKSWM"/>
<keyword evidence="6" id="KW-0472">Membrane</keyword>
<dbReference type="GO" id="GO:0012505">
    <property type="term" value="C:endomembrane system"/>
    <property type="evidence" value="ECO:0007669"/>
    <property type="project" value="UniProtKB-SubCell"/>
</dbReference>
<evidence type="ECO:0000256" key="4">
    <source>
        <dbReference type="ARBA" id="ARBA00022737"/>
    </source>
</evidence>
<dbReference type="CDD" id="cd00112">
    <property type="entry name" value="LDLa"/>
    <property type="match status" value="2"/>
</dbReference>
<dbReference type="GO" id="GO:0005886">
    <property type="term" value="C:plasma membrane"/>
    <property type="evidence" value="ECO:0007669"/>
    <property type="project" value="TreeGrafter"/>
</dbReference>
<dbReference type="Pfam" id="PF00057">
    <property type="entry name" value="Ldl_recept_a"/>
    <property type="match status" value="2"/>
</dbReference>
<dbReference type="SMART" id="SM00192">
    <property type="entry name" value="LDLa"/>
    <property type="match status" value="2"/>
</dbReference>
<dbReference type="OrthoDB" id="10013209at2759"/>
<dbReference type="InterPro" id="IPR050685">
    <property type="entry name" value="LDLR"/>
</dbReference>
<dbReference type="WBParaSite" id="HCON_00117920-00001">
    <property type="protein sequence ID" value="HCON_00117920-00001"/>
    <property type="gene ID" value="HCON_00117920"/>
</dbReference>
<accession>A0A7I4YLV7</accession>
<evidence type="ECO:0000256" key="7">
    <source>
        <dbReference type="ARBA" id="ARBA00023157"/>
    </source>
</evidence>